<organism evidence="1 2">
    <name type="scientific">Aegilops tauschii subsp. strangulata</name>
    <name type="common">Goatgrass</name>
    <dbReference type="NCBI Taxonomy" id="200361"/>
    <lineage>
        <taxon>Eukaryota</taxon>
        <taxon>Viridiplantae</taxon>
        <taxon>Streptophyta</taxon>
        <taxon>Embryophyta</taxon>
        <taxon>Tracheophyta</taxon>
        <taxon>Spermatophyta</taxon>
        <taxon>Magnoliopsida</taxon>
        <taxon>Liliopsida</taxon>
        <taxon>Poales</taxon>
        <taxon>Poaceae</taxon>
        <taxon>BOP clade</taxon>
        <taxon>Pooideae</taxon>
        <taxon>Triticodae</taxon>
        <taxon>Triticeae</taxon>
        <taxon>Triticinae</taxon>
        <taxon>Aegilops</taxon>
    </lineage>
</organism>
<dbReference type="EnsemblPlants" id="AET3Gv21059700.3">
    <property type="protein sequence ID" value="AET3Gv21059700.3"/>
    <property type="gene ID" value="AET3Gv21059700"/>
</dbReference>
<dbReference type="Proteomes" id="UP000015105">
    <property type="component" value="Chromosome 3D"/>
</dbReference>
<sequence>MGRWNGILLLKSRIETTRFSICWFVRREQVKSSTHSHQELINRDRDWITHRCCDNILCACTGGMAQLLVWSAKTAVRLSRDGSQRRRSELSCLMEQ</sequence>
<dbReference type="Gramene" id="AET3Gv21059700.3">
    <property type="protein sequence ID" value="AET3Gv21059700.3"/>
    <property type="gene ID" value="AET3Gv21059700"/>
</dbReference>
<evidence type="ECO:0000313" key="1">
    <source>
        <dbReference type="EnsemblPlants" id="AET3Gv21059700.3"/>
    </source>
</evidence>
<reference evidence="1" key="5">
    <citation type="journal article" date="2021" name="G3 (Bethesda)">
        <title>Aegilops tauschii genome assembly Aet v5.0 features greater sequence contiguity and improved annotation.</title>
        <authorList>
            <person name="Wang L."/>
            <person name="Zhu T."/>
            <person name="Rodriguez J.C."/>
            <person name="Deal K.R."/>
            <person name="Dubcovsky J."/>
            <person name="McGuire P.E."/>
            <person name="Lux T."/>
            <person name="Spannagl M."/>
            <person name="Mayer K.F.X."/>
            <person name="Baldrich P."/>
            <person name="Meyers B.C."/>
            <person name="Huo N."/>
            <person name="Gu Y.Q."/>
            <person name="Zhou H."/>
            <person name="Devos K.M."/>
            <person name="Bennetzen J.L."/>
            <person name="Unver T."/>
            <person name="Budak H."/>
            <person name="Gulick P.J."/>
            <person name="Galiba G."/>
            <person name="Kalapos B."/>
            <person name="Nelson D.R."/>
            <person name="Li P."/>
            <person name="You F.M."/>
            <person name="Luo M.C."/>
            <person name="Dvorak J."/>
        </authorList>
    </citation>
    <scope>NUCLEOTIDE SEQUENCE [LARGE SCALE GENOMIC DNA]</scope>
    <source>
        <strain evidence="1">cv. AL8/78</strain>
    </source>
</reference>
<protein>
    <submittedName>
        <fullName evidence="1">Uncharacterized protein</fullName>
    </submittedName>
</protein>
<reference evidence="1" key="4">
    <citation type="submission" date="2019-03" db="UniProtKB">
        <authorList>
            <consortium name="EnsemblPlants"/>
        </authorList>
    </citation>
    <scope>IDENTIFICATION</scope>
</reference>
<reference evidence="2" key="2">
    <citation type="journal article" date="2017" name="Nat. Plants">
        <title>The Aegilops tauschii genome reveals multiple impacts of transposons.</title>
        <authorList>
            <person name="Zhao G."/>
            <person name="Zou C."/>
            <person name="Li K."/>
            <person name="Wang K."/>
            <person name="Li T."/>
            <person name="Gao L."/>
            <person name="Zhang X."/>
            <person name="Wang H."/>
            <person name="Yang Z."/>
            <person name="Liu X."/>
            <person name="Jiang W."/>
            <person name="Mao L."/>
            <person name="Kong X."/>
            <person name="Jiao Y."/>
            <person name="Jia J."/>
        </authorList>
    </citation>
    <scope>NUCLEOTIDE SEQUENCE [LARGE SCALE GENOMIC DNA]</scope>
    <source>
        <strain evidence="2">cv. AL8/78</strain>
    </source>
</reference>
<evidence type="ECO:0000313" key="2">
    <source>
        <dbReference type="Proteomes" id="UP000015105"/>
    </source>
</evidence>
<name>A0A453GK07_AEGTS</name>
<accession>A0A453GK07</accession>
<reference evidence="2" key="1">
    <citation type="journal article" date="2014" name="Science">
        <title>Ancient hybridizations among the ancestral genomes of bread wheat.</title>
        <authorList>
            <consortium name="International Wheat Genome Sequencing Consortium,"/>
            <person name="Marcussen T."/>
            <person name="Sandve S.R."/>
            <person name="Heier L."/>
            <person name="Spannagl M."/>
            <person name="Pfeifer M."/>
            <person name="Jakobsen K.S."/>
            <person name="Wulff B.B."/>
            <person name="Steuernagel B."/>
            <person name="Mayer K.F."/>
            <person name="Olsen O.A."/>
        </authorList>
    </citation>
    <scope>NUCLEOTIDE SEQUENCE [LARGE SCALE GENOMIC DNA]</scope>
    <source>
        <strain evidence="2">cv. AL8/78</strain>
    </source>
</reference>
<dbReference type="AlphaFoldDB" id="A0A453GK07"/>
<proteinExistence type="predicted"/>
<keyword evidence="2" id="KW-1185">Reference proteome</keyword>
<reference evidence="1" key="3">
    <citation type="journal article" date="2017" name="Nature">
        <title>Genome sequence of the progenitor of the wheat D genome Aegilops tauschii.</title>
        <authorList>
            <person name="Luo M.C."/>
            <person name="Gu Y.Q."/>
            <person name="Puiu D."/>
            <person name="Wang H."/>
            <person name="Twardziok S.O."/>
            <person name="Deal K.R."/>
            <person name="Huo N."/>
            <person name="Zhu T."/>
            <person name="Wang L."/>
            <person name="Wang Y."/>
            <person name="McGuire P.E."/>
            <person name="Liu S."/>
            <person name="Long H."/>
            <person name="Ramasamy R.K."/>
            <person name="Rodriguez J.C."/>
            <person name="Van S.L."/>
            <person name="Yuan L."/>
            <person name="Wang Z."/>
            <person name="Xia Z."/>
            <person name="Xiao L."/>
            <person name="Anderson O.D."/>
            <person name="Ouyang S."/>
            <person name="Liang Y."/>
            <person name="Zimin A.V."/>
            <person name="Pertea G."/>
            <person name="Qi P."/>
            <person name="Bennetzen J.L."/>
            <person name="Dai X."/>
            <person name="Dawson M.W."/>
            <person name="Muller H.G."/>
            <person name="Kugler K."/>
            <person name="Rivarola-Duarte L."/>
            <person name="Spannagl M."/>
            <person name="Mayer K.F.X."/>
            <person name="Lu F.H."/>
            <person name="Bevan M.W."/>
            <person name="Leroy P."/>
            <person name="Li P."/>
            <person name="You F.M."/>
            <person name="Sun Q."/>
            <person name="Liu Z."/>
            <person name="Lyons E."/>
            <person name="Wicker T."/>
            <person name="Salzberg S.L."/>
            <person name="Devos K.M."/>
            <person name="Dvorak J."/>
        </authorList>
    </citation>
    <scope>NUCLEOTIDE SEQUENCE [LARGE SCALE GENOMIC DNA]</scope>
    <source>
        <strain evidence="1">cv. AL8/78</strain>
    </source>
</reference>